<sequence>MAFQYNHYYEIYNGGKYVNLNGDHENNVVNNGEKVTMYARTNNPDQRWALERYGSDNQVRIVLQRGGGWYALNYNTENTNCIVWHLNSAADKDTVITLEPAVSFGGVYRLKLAQ</sequence>
<dbReference type="EMBL" id="FUYF01000022">
    <property type="protein sequence ID" value="SKA94468.1"/>
    <property type="molecule type" value="Genomic_DNA"/>
</dbReference>
<proteinExistence type="predicted"/>
<feature type="non-terminal residue" evidence="1">
    <location>
        <position position="114"/>
    </location>
</feature>
<accession>A0A1T4XZ18</accession>
<evidence type="ECO:0008006" key="3">
    <source>
        <dbReference type="Google" id="ProtNLM"/>
    </source>
</evidence>
<dbReference type="Proteomes" id="UP000190286">
    <property type="component" value="Unassembled WGS sequence"/>
</dbReference>
<dbReference type="GeneID" id="93338933"/>
<name>A0A1T4XZ18_9FIRM</name>
<keyword evidence="2" id="KW-1185">Reference proteome</keyword>
<dbReference type="Gene3D" id="2.80.10.50">
    <property type="match status" value="1"/>
</dbReference>
<dbReference type="AlphaFoldDB" id="A0A1T4XZ18"/>
<dbReference type="InterPro" id="IPR035992">
    <property type="entry name" value="Ricin_B-like_lectins"/>
</dbReference>
<gene>
    <name evidence="1" type="ORF">SAMN02745178_02499</name>
</gene>
<protein>
    <recommendedName>
        <fullName evidence="3">Ricin B lectin domain-containing protein</fullName>
    </recommendedName>
</protein>
<reference evidence="1 2" key="1">
    <citation type="submission" date="2017-02" db="EMBL/GenBank/DDBJ databases">
        <authorList>
            <person name="Peterson S.W."/>
        </authorList>
    </citation>
    <scope>NUCLEOTIDE SEQUENCE [LARGE SCALE GENOMIC DNA]</scope>
    <source>
        <strain evidence="1 2">ATCC 27749</strain>
    </source>
</reference>
<organism evidence="1 2">
    <name type="scientific">Gemmiger formicilis</name>
    <dbReference type="NCBI Taxonomy" id="745368"/>
    <lineage>
        <taxon>Bacteria</taxon>
        <taxon>Bacillati</taxon>
        <taxon>Bacillota</taxon>
        <taxon>Clostridia</taxon>
        <taxon>Eubacteriales</taxon>
        <taxon>Gemmiger</taxon>
    </lineage>
</organism>
<dbReference type="RefSeq" id="WP_143402758.1">
    <property type="nucleotide sequence ID" value="NZ_FUYF01000022.1"/>
</dbReference>
<dbReference type="SUPFAM" id="SSF50370">
    <property type="entry name" value="Ricin B-like lectins"/>
    <property type="match status" value="1"/>
</dbReference>
<evidence type="ECO:0000313" key="1">
    <source>
        <dbReference type="EMBL" id="SKA94468.1"/>
    </source>
</evidence>
<evidence type="ECO:0000313" key="2">
    <source>
        <dbReference type="Proteomes" id="UP000190286"/>
    </source>
</evidence>